<gene>
    <name evidence="12" type="primary">Dhx15</name>
    <name evidence="12" type="ORF">T12_2916</name>
</gene>
<proteinExistence type="inferred from homology"/>
<dbReference type="Pfam" id="PF00271">
    <property type="entry name" value="Helicase_C"/>
    <property type="match status" value="1"/>
</dbReference>
<keyword evidence="3" id="KW-0547">Nucleotide-binding</keyword>
<evidence type="ECO:0000256" key="5">
    <source>
        <dbReference type="ARBA" id="ARBA00022806"/>
    </source>
</evidence>
<evidence type="ECO:0000256" key="9">
    <source>
        <dbReference type="ARBA" id="ARBA00047984"/>
    </source>
</evidence>
<evidence type="ECO:0000259" key="10">
    <source>
        <dbReference type="PROSITE" id="PS51192"/>
    </source>
</evidence>
<dbReference type="CDD" id="cd17973">
    <property type="entry name" value="DEXHc_DHX15"/>
    <property type="match status" value="1"/>
</dbReference>
<dbReference type="GO" id="GO:0006397">
    <property type="term" value="P:mRNA processing"/>
    <property type="evidence" value="ECO:0007669"/>
    <property type="project" value="UniProtKB-KW"/>
</dbReference>
<dbReference type="InterPro" id="IPR014001">
    <property type="entry name" value="Helicase_ATP-bd"/>
</dbReference>
<feature type="domain" description="Helicase ATP-binding" evidence="10">
    <location>
        <begin position="83"/>
        <end position="254"/>
    </location>
</feature>
<dbReference type="FunFam" id="3.40.50.300:FF:006066">
    <property type="entry name" value="Predicted protein"/>
    <property type="match status" value="1"/>
</dbReference>
<dbReference type="GO" id="GO:0003724">
    <property type="term" value="F:RNA helicase activity"/>
    <property type="evidence" value="ECO:0007669"/>
    <property type="project" value="UniProtKB-EC"/>
</dbReference>
<dbReference type="Pfam" id="PF00270">
    <property type="entry name" value="DEAD"/>
    <property type="match status" value="1"/>
</dbReference>
<dbReference type="Proteomes" id="UP000054783">
    <property type="component" value="Unassembled WGS sequence"/>
</dbReference>
<dbReference type="SMART" id="SM00487">
    <property type="entry name" value="DEXDc"/>
    <property type="match status" value="1"/>
</dbReference>
<dbReference type="Pfam" id="PF07717">
    <property type="entry name" value="OB_NTP_bind"/>
    <property type="match status" value="1"/>
</dbReference>
<dbReference type="InterPro" id="IPR011545">
    <property type="entry name" value="DEAD/DEAH_box_helicase_dom"/>
</dbReference>
<keyword evidence="5 12" id="KW-0347">Helicase</keyword>
<dbReference type="InterPro" id="IPR007502">
    <property type="entry name" value="Helicase-assoc_dom"/>
</dbReference>
<evidence type="ECO:0000256" key="6">
    <source>
        <dbReference type="ARBA" id="ARBA00022840"/>
    </source>
</evidence>
<dbReference type="GO" id="GO:0005524">
    <property type="term" value="F:ATP binding"/>
    <property type="evidence" value="ECO:0007669"/>
    <property type="project" value="UniProtKB-KW"/>
</dbReference>
<dbReference type="PANTHER" id="PTHR18934:SF109">
    <property type="entry name" value="ATP-DEPENDENT RNA HELICASE DHX15 HOMOLOG"/>
    <property type="match status" value="1"/>
</dbReference>
<keyword evidence="6" id="KW-0067">ATP-binding</keyword>
<keyword evidence="4" id="KW-0378">Hydrolase</keyword>
<accession>A0A0V1A7M8</accession>
<reference evidence="12 13" key="1">
    <citation type="submission" date="2015-01" db="EMBL/GenBank/DDBJ databases">
        <title>Evolution of Trichinella species and genotypes.</title>
        <authorList>
            <person name="Korhonen P.K."/>
            <person name="Edoardo P."/>
            <person name="Giuseppe L.R."/>
            <person name="Gasser R.B."/>
        </authorList>
    </citation>
    <scope>NUCLEOTIDE SEQUENCE [LARGE SCALE GENOMIC DNA]</scope>
    <source>
        <strain evidence="12">ISS2496</strain>
    </source>
</reference>
<dbReference type="SMART" id="SM00847">
    <property type="entry name" value="HA2"/>
    <property type="match status" value="1"/>
</dbReference>
<dbReference type="EMBL" id="JYDQ01000021">
    <property type="protein sequence ID" value="KRY20859.1"/>
    <property type="molecule type" value="Genomic_DNA"/>
</dbReference>
<comment type="catalytic activity">
    <reaction evidence="9">
        <text>ATP + H2O = ADP + phosphate + H(+)</text>
        <dbReference type="Rhea" id="RHEA:13065"/>
        <dbReference type="ChEBI" id="CHEBI:15377"/>
        <dbReference type="ChEBI" id="CHEBI:15378"/>
        <dbReference type="ChEBI" id="CHEBI:30616"/>
        <dbReference type="ChEBI" id="CHEBI:43474"/>
        <dbReference type="ChEBI" id="CHEBI:456216"/>
        <dbReference type="EC" id="3.6.4.13"/>
    </reaction>
</comment>
<dbReference type="SUPFAM" id="SSF52540">
    <property type="entry name" value="P-loop containing nucleoside triphosphate hydrolases"/>
    <property type="match status" value="1"/>
</dbReference>
<dbReference type="InterPro" id="IPR002464">
    <property type="entry name" value="DNA/RNA_helicase_DEAH_CS"/>
</dbReference>
<dbReference type="PROSITE" id="PS00690">
    <property type="entry name" value="DEAH_ATP_HELICASE"/>
    <property type="match status" value="1"/>
</dbReference>
<protein>
    <recommendedName>
        <fullName evidence="1">RNA helicase</fullName>
        <ecNumber evidence="1">3.6.4.13</ecNumber>
    </recommendedName>
</protein>
<keyword evidence="7" id="KW-0508">mRNA splicing</keyword>
<dbReference type="InterPro" id="IPR044756">
    <property type="entry name" value="DHX15_DEXHc"/>
</dbReference>
<dbReference type="InterPro" id="IPR001650">
    <property type="entry name" value="Helicase_C-like"/>
</dbReference>
<keyword evidence="2" id="KW-0507">mRNA processing</keyword>
<dbReference type="GO" id="GO:0005681">
    <property type="term" value="C:spliceosomal complex"/>
    <property type="evidence" value="ECO:0007669"/>
    <property type="project" value="TreeGrafter"/>
</dbReference>
<dbReference type="PANTHER" id="PTHR18934">
    <property type="entry name" value="ATP-DEPENDENT RNA HELICASE"/>
    <property type="match status" value="1"/>
</dbReference>
<evidence type="ECO:0000256" key="2">
    <source>
        <dbReference type="ARBA" id="ARBA00022664"/>
    </source>
</evidence>
<dbReference type="GO" id="GO:0003723">
    <property type="term" value="F:RNA binding"/>
    <property type="evidence" value="ECO:0007669"/>
    <property type="project" value="TreeGrafter"/>
</dbReference>
<dbReference type="InterPro" id="IPR011709">
    <property type="entry name" value="DEAD-box_helicase_OB_fold"/>
</dbReference>
<comment type="similarity">
    <text evidence="8">Belongs to the DEAD box helicase family. DEAH subfamily. DDX15/PRP43 sub-subfamily.</text>
</comment>
<dbReference type="OrthoDB" id="10253254at2759"/>
<dbReference type="InterPro" id="IPR027417">
    <property type="entry name" value="P-loop_NTPase"/>
</dbReference>
<dbReference type="FunFam" id="1.20.120.1080:FF:000003">
    <property type="entry name" value="Pre-mRNA-splicing factor ATP-dependent RNA helicase PRP43"/>
    <property type="match status" value="1"/>
</dbReference>
<evidence type="ECO:0000256" key="7">
    <source>
        <dbReference type="ARBA" id="ARBA00023187"/>
    </source>
</evidence>
<organism evidence="12 13">
    <name type="scientific">Trichinella patagoniensis</name>
    <dbReference type="NCBI Taxonomy" id="990121"/>
    <lineage>
        <taxon>Eukaryota</taxon>
        <taxon>Metazoa</taxon>
        <taxon>Ecdysozoa</taxon>
        <taxon>Nematoda</taxon>
        <taxon>Enoplea</taxon>
        <taxon>Dorylaimia</taxon>
        <taxon>Trichinellida</taxon>
        <taxon>Trichinellidae</taxon>
        <taxon>Trichinella</taxon>
    </lineage>
</organism>
<dbReference type="GO" id="GO:0016787">
    <property type="term" value="F:hydrolase activity"/>
    <property type="evidence" value="ECO:0007669"/>
    <property type="project" value="UniProtKB-KW"/>
</dbReference>
<sequence>MSQKARIDVKPAKIPRWSASNHADEVSSNVGNIDADKSSKVAVPGSSEVIRNPLTGLPYSENYFQLLEKRKHLPIFEYHDKFMEMLRQNQILVLVGETGSGKTTQIPQWCVDYVRLKGDLTSKGGRRSVACTQPRRVAAMSVAARVAEEMDVSLGMEVGYSIRFEDCSSPRTFLKYLTDGMLLREAMSDPLLDNYGIVILDEAHERTLATDILMGLIKEVSQQRADLKVVVMSATLDAGKFQQYFNNAPLMAVPGRTFPVEVFYTPEAERDYVDATVRTVIQIHLCEEVEGDILVFLTGQEEIEEVCKRIKKEVDNLGPEVGELRCIPLYSTLPPNLQQKIFELPPEKRPNGAIGRKCVVSTNIAETSLTIDGVVFVVDPGFSKQKVYNPRIRVESLLISPISQASAMQRAGRAGRTRPGKCFRLYTEKAFQEDMIPQTYPEILRSNLGSVVLELKKLGVEDLVHFDFMDPPAPETLMRALEMLNYLGALDDDGELSPLGSIMAEFPLDPQLSKMLIASCDYNCSNEILTITAMLSVPQCFIRPPEARKAADEAKMRYAHIDGDHLTLLNLYHAFKQNHEDVQWCYDNFINYRNIKNADNVRLQLSRIMDRLGLKRKSTEFTSRDYYTNIRKALVSGFFMQVAHLERNGSYLTIKDNQVVQLHPSTVLDHKPEWVLYNEFVLTSKNYIRTVTDVKPEWLLRIAPDYYDMDNFPVCEAKRHLEQISRRLQSRQYSEGF</sequence>
<keyword evidence="13" id="KW-1185">Reference proteome</keyword>
<dbReference type="EC" id="3.6.4.13" evidence="1"/>
<dbReference type="Gene3D" id="3.40.50.300">
    <property type="entry name" value="P-loop containing nucleotide triphosphate hydrolases"/>
    <property type="match status" value="2"/>
</dbReference>
<dbReference type="InterPro" id="IPR048333">
    <property type="entry name" value="HA2_WH"/>
</dbReference>
<evidence type="ECO:0000313" key="12">
    <source>
        <dbReference type="EMBL" id="KRY20859.1"/>
    </source>
</evidence>
<evidence type="ECO:0000256" key="4">
    <source>
        <dbReference type="ARBA" id="ARBA00022801"/>
    </source>
</evidence>
<dbReference type="Pfam" id="PF04408">
    <property type="entry name" value="WHD_HA2"/>
    <property type="match status" value="1"/>
</dbReference>
<comment type="caution">
    <text evidence="12">The sequence shown here is derived from an EMBL/GenBank/DDBJ whole genome shotgun (WGS) entry which is preliminary data.</text>
</comment>
<dbReference type="AlphaFoldDB" id="A0A0V1A7M8"/>
<dbReference type="STRING" id="990121.A0A0V1A7M8"/>
<dbReference type="GO" id="GO:0008380">
    <property type="term" value="P:RNA splicing"/>
    <property type="evidence" value="ECO:0007669"/>
    <property type="project" value="UniProtKB-KW"/>
</dbReference>
<evidence type="ECO:0000256" key="3">
    <source>
        <dbReference type="ARBA" id="ARBA00022741"/>
    </source>
</evidence>
<evidence type="ECO:0000259" key="11">
    <source>
        <dbReference type="PROSITE" id="PS51194"/>
    </source>
</evidence>
<dbReference type="CDD" id="cd18791">
    <property type="entry name" value="SF2_C_RHA"/>
    <property type="match status" value="1"/>
</dbReference>
<evidence type="ECO:0000313" key="13">
    <source>
        <dbReference type="Proteomes" id="UP000054783"/>
    </source>
</evidence>
<evidence type="ECO:0000256" key="8">
    <source>
        <dbReference type="ARBA" id="ARBA00024333"/>
    </source>
</evidence>
<name>A0A0V1A7M8_9BILA</name>
<dbReference type="SMART" id="SM00490">
    <property type="entry name" value="HELICc"/>
    <property type="match status" value="1"/>
</dbReference>
<dbReference type="PROSITE" id="PS51194">
    <property type="entry name" value="HELICASE_CTER"/>
    <property type="match status" value="1"/>
</dbReference>
<dbReference type="Gene3D" id="1.20.120.1080">
    <property type="match status" value="1"/>
</dbReference>
<dbReference type="PROSITE" id="PS51192">
    <property type="entry name" value="HELICASE_ATP_BIND_1"/>
    <property type="match status" value="1"/>
</dbReference>
<dbReference type="Pfam" id="PF21010">
    <property type="entry name" value="HA2_C"/>
    <property type="match status" value="1"/>
</dbReference>
<dbReference type="FunFam" id="3.40.50.300:FF:000324">
    <property type="entry name" value="pre-mRNA-splicing factor ATP-dependent RNA helicase DHX15"/>
    <property type="match status" value="1"/>
</dbReference>
<evidence type="ECO:0000256" key="1">
    <source>
        <dbReference type="ARBA" id="ARBA00012552"/>
    </source>
</evidence>
<feature type="domain" description="Helicase C-terminal" evidence="11">
    <location>
        <begin position="279"/>
        <end position="459"/>
    </location>
</feature>